<feature type="transmembrane region" description="Helical" evidence="1">
    <location>
        <begin position="115"/>
        <end position="132"/>
    </location>
</feature>
<reference evidence="3 4" key="1">
    <citation type="submission" date="2024-02" db="EMBL/GenBank/DDBJ databases">
        <title>Janibacter sp. nov., isolated from gut of marine sandworm.</title>
        <authorList>
            <person name="Kim B."/>
            <person name="Jun M.O."/>
            <person name="Shin N.-R."/>
        </authorList>
    </citation>
    <scope>NUCLEOTIDE SEQUENCE [LARGE SCALE GENOMIC DNA]</scope>
    <source>
        <strain evidence="3 4">A1S7</strain>
    </source>
</reference>
<protein>
    <recommendedName>
        <fullName evidence="2">DUF7144 domain-containing protein</fullName>
    </recommendedName>
</protein>
<keyword evidence="1" id="KW-0472">Membrane</keyword>
<dbReference type="Proteomes" id="UP001382727">
    <property type="component" value="Chromosome"/>
</dbReference>
<sequence length="138" mass="14610">MTQESRGGRTSAAPPSAWATGWTVFAGTILVLTGIFQIIAGIVAVGSGELYVVTNDWLFQFDVTTWGWIHLVLGVVLLLSGIGIFTGNVVARSIGVLIAGLSAIAAFMWLPYYPLWGVIIIALDVAVIWALTTRSSGS</sequence>
<dbReference type="Pfam" id="PF23636">
    <property type="entry name" value="DUF7144"/>
    <property type="match status" value="1"/>
</dbReference>
<gene>
    <name evidence="3" type="ORF">V1351_03910</name>
</gene>
<feature type="transmembrane region" description="Helical" evidence="1">
    <location>
        <begin position="89"/>
        <end position="109"/>
    </location>
</feature>
<proteinExistence type="predicted"/>
<name>A0ABZ2MJM1_9MICO</name>
<evidence type="ECO:0000256" key="1">
    <source>
        <dbReference type="SAM" id="Phobius"/>
    </source>
</evidence>
<evidence type="ECO:0000313" key="4">
    <source>
        <dbReference type="Proteomes" id="UP001382727"/>
    </source>
</evidence>
<organism evidence="3 4">
    <name type="scientific">Janibacter alittae</name>
    <dbReference type="NCBI Taxonomy" id="3115209"/>
    <lineage>
        <taxon>Bacteria</taxon>
        <taxon>Bacillati</taxon>
        <taxon>Actinomycetota</taxon>
        <taxon>Actinomycetes</taxon>
        <taxon>Micrococcales</taxon>
        <taxon>Intrasporangiaceae</taxon>
        <taxon>Janibacter</taxon>
    </lineage>
</organism>
<keyword evidence="4" id="KW-1185">Reference proteome</keyword>
<dbReference type="EMBL" id="CP144913">
    <property type="protein sequence ID" value="WXB77217.1"/>
    <property type="molecule type" value="Genomic_DNA"/>
</dbReference>
<accession>A0ABZ2MJM1</accession>
<feature type="domain" description="DUF7144" evidence="2">
    <location>
        <begin position="22"/>
        <end position="134"/>
    </location>
</feature>
<feature type="transmembrane region" description="Helical" evidence="1">
    <location>
        <begin position="65"/>
        <end position="82"/>
    </location>
</feature>
<dbReference type="InterPro" id="IPR055568">
    <property type="entry name" value="DUF7144"/>
</dbReference>
<keyword evidence="1" id="KW-0812">Transmembrane</keyword>
<keyword evidence="1" id="KW-1133">Transmembrane helix</keyword>
<evidence type="ECO:0000313" key="3">
    <source>
        <dbReference type="EMBL" id="WXB77217.1"/>
    </source>
</evidence>
<dbReference type="RefSeq" id="WP_338750902.1">
    <property type="nucleotide sequence ID" value="NZ_CP144913.1"/>
</dbReference>
<evidence type="ECO:0000259" key="2">
    <source>
        <dbReference type="Pfam" id="PF23636"/>
    </source>
</evidence>
<feature type="transmembrane region" description="Helical" evidence="1">
    <location>
        <begin position="21"/>
        <end position="45"/>
    </location>
</feature>